<organism evidence="2 3">
    <name type="scientific">Henosepilachna vigintioctopunctata</name>
    <dbReference type="NCBI Taxonomy" id="420089"/>
    <lineage>
        <taxon>Eukaryota</taxon>
        <taxon>Metazoa</taxon>
        <taxon>Ecdysozoa</taxon>
        <taxon>Arthropoda</taxon>
        <taxon>Hexapoda</taxon>
        <taxon>Insecta</taxon>
        <taxon>Pterygota</taxon>
        <taxon>Neoptera</taxon>
        <taxon>Endopterygota</taxon>
        <taxon>Coleoptera</taxon>
        <taxon>Polyphaga</taxon>
        <taxon>Cucujiformia</taxon>
        <taxon>Coccinelloidea</taxon>
        <taxon>Coccinellidae</taxon>
        <taxon>Epilachninae</taxon>
        <taxon>Epilachnini</taxon>
        <taxon>Henosepilachna</taxon>
    </lineage>
</organism>
<gene>
    <name evidence="2" type="ORF">WA026_009050</name>
</gene>
<evidence type="ECO:0000256" key="1">
    <source>
        <dbReference type="SAM" id="MobiDB-lite"/>
    </source>
</evidence>
<evidence type="ECO:0000313" key="2">
    <source>
        <dbReference type="EMBL" id="KAK9884823.1"/>
    </source>
</evidence>
<feature type="region of interest" description="Disordered" evidence="1">
    <location>
        <begin position="75"/>
        <end position="110"/>
    </location>
</feature>
<keyword evidence="3" id="KW-1185">Reference proteome</keyword>
<dbReference type="Proteomes" id="UP001431783">
    <property type="component" value="Unassembled WGS sequence"/>
</dbReference>
<proteinExistence type="predicted"/>
<feature type="compositionally biased region" description="Polar residues" evidence="1">
    <location>
        <begin position="100"/>
        <end position="110"/>
    </location>
</feature>
<dbReference type="AlphaFoldDB" id="A0AAW1UWE7"/>
<evidence type="ECO:0000313" key="3">
    <source>
        <dbReference type="Proteomes" id="UP001431783"/>
    </source>
</evidence>
<accession>A0AAW1UWE7</accession>
<protein>
    <submittedName>
        <fullName evidence="2">Uncharacterized protein</fullName>
    </submittedName>
</protein>
<comment type="caution">
    <text evidence="2">The sequence shown here is derived from an EMBL/GenBank/DDBJ whole genome shotgun (WGS) entry which is preliminary data.</text>
</comment>
<sequence length="110" mass="12457">MTVGEMIQLNMLIFYLAHGTGKDIFVDPNASIHFLKKSLELIGESPSKEKKAKVGSYKKKKIEKIKTTLEKHLVPTKHDSEVEQDDVVPPESEMLAQLKDNFSQSTKRSE</sequence>
<name>A0AAW1UWE7_9CUCU</name>
<reference evidence="2 3" key="1">
    <citation type="submission" date="2023-03" db="EMBL/GenBank/DDBJ databases">
        <title>Genome insight into feeding habits of ladybird beetles.</title>
        <authorList>
            <person name="Li H.-S."/>
            <person name="Huang Y.-H."/>
            <person name="Pang H."/>
        </authorList>
    </citation>
    <scope>NUCLEOTIDE SEQUENCE [LARGE SCALE GENOMIC DNA]</scope>
    <source>
        <strain evidence="2">SYSU_2023b</strain>
        <tissue evidence="2">Whole body</tissue>
    </source>
</reference>
<dbReference type="EMBL" id="JARQZJ010000094">
    <property type="protein sequence ID" value="KAK9884823.1"/>
    <property type="molecule type" value="Genomic_DNA"/>
</dbReference>